<evidence type="ECO:0000313" key="1">
    <source>
        <dbReference type="EMBL" id="SVC30912.1"/>
    </source>
</evidence>
<organism evidence="1">
    <name type="scientific">marine metagenome</name>
    <dbReference type="NCBI Taxonomy" id="408172"/>
    <lineage>
        <taxon>unclassified sequences</taxon>
        <taxon>metagenomes</taxon>
        <taxon>ecological metagenomes</taxon>
    </lineage>
</organism>
<dbReference type="EMBL" id="UINC01084348">
    <property type="protein sequence ID" value="SVC30912.1"/>
    <property type="molecule type" value="Genomic_DNA"/>
</dbReference>
<protein>
    <recommendedName>
        <fullName evidence="2">YCII-related domain-containing protein</fullName>
    </recommendedName>
</protein>
<sequence>MPFNAPYAFMVSMDVEADKEELFNEVYDEEHIPALLKVPGVIAVSRLKTEAGTLSLGGEEVPITGEGLPRYIAIYEIAIPGVLNSPAWAEAVEEGRWANQVRPYTSNRSHVLRKLL</sequence>
<name>A0A382L6P1_9ZZZZ</name>
<proteinExistence type="predicted"/>
<accession>A0A382L6P1</accession>
<evidence type="ECO:0008006" key="2">
    <source>
        <dbReference type="Google" id="ProtNLM"/>
    </source>
</evidence>
<dbReference type="InterPro" id="IPR011008">
    <property type="entry name" value="Dimeric_a/b-barrel"/>
</dbReference>
<dbReference type="AlphaFoldDB" id="A0A382L6P1"/>
<dbReference type="SUPFAM" id="SSF54909">
    <property type="entry name" value="Dimeric alpha+beta barrel"/>
    <property type="match status" value="1"/>
</dbReference>
<reference evidence="1" key="1">
    <citation type="submission" date="2018-05" db="EMBL/GenBank/DDBJ databases">
        <authorList>
            <person name="Lanie J.A."/>
            <person name="Ng W.-L."/>
            <person name="Kazmierczak K.M."/>
            <person name="Andrzejewski T.M."/>
            <person name="Davidsen T.M."/>
            <person name="Wayne K.J."/>
            <person name="Tettelin H."/>
            <person name="Glass J.I."/>
            <person name="Rusch D."/>
            <person name="Podicherti R."/>
            <person name="Tsui H.-C.T."/>
            <person name="Winkler M.E."/>
        </authorList>
    </citation>
    <scope>NUCLEOTIDE SEQUENCE</scope>
</reference>
<gene>
    <name evidence="1" type="ORF">METZ01_LOCUS283766</name>
</gene>